<evidence type="ECO:0000256" key="1">
    <source>
        <dbReference type="SAM" id="MobiDB-lite"/>
    </source>
</evidence>
<feature type="region of interest" description="Disordered" evidence="1">
    <location>
        <begin position="1"/>
        <end position="25"/>
    </location>
</feature>
<proteinExistence type="predicted"/>
<dbReference type="AlphaFoldDB" id="A0A6L2K3D4"/>
<organism evidence="2">
    <name type="scientific">Tanacetum cinerariifolium</name>
    <name type="common">Dalmatian daisy</name>
    <name type="synonym">Chrysanthemum cinerariifolium</name>
    <dbReference type="NCBI Taxonomy" id="118510"/>
    <lineage>
        <taxon>Eukaryota</taxon>
        <taxon>Viridiplantae</taxon>
        <taxon>Streptophyta</taxon>
        <taxon>Embryophyta</taxon>
        <taxon>Tracheophyta</taxon>
        <taxon>Spermatophyta</taxon>
        <taxon>Magnoliopsida</taxon>
        <taxon>eudicotyledons</taxon>
        <taxon>Gunneridae</taxon>
        <taxon>Pentapetalae</taxon>
        <taxon>asterids</taxon>
        <taxon>campanulids</taxon>
        <taxon>Asterales</taxon>
        <taxon>Asteraceae</taxon>
        <taxon>Asteroideae</taxon>
        <taxon>Anthemideae</taxon>
        <taxon>Anthemidinae</taxon>
        <taxon>Tanacetum</taxon>
    </lineage>
</organism>
<accession>A0A6L2K3D4</accession>
<comment type="caution">
    <text evidence="2">The sequence shown here is derived from an EMBL/GenBank/DDBJ whole genome shotgun (WGS) entry which is preliminary data.</text>
</comment>
<protein>
    <submittedName>
        <fullName evidence="2">Uncharacterized protein</fullName>
    </submittedName>
</protein>
<gene>
    <name evidence="2" type="ORF">Tci_015834</name>
</gene>
<evidence type="ECO:0000313" key="2">
    <source>
        <dbReference type="EMBL" id="GEU43856.1"/>
    </source>
</evidence>
<reference evidence="2" key="1">
    <citation type="journal article" date="2019" name="Sci. Rep.">
        <title>Draft genome of Tanacetum cinerariifolium, the natural source of mosquito coil.</title>
        <authorList>
            <person name="Yamashiro T."/>
            <person name="Shiraishi A."/>
            <person name="Satake H."/>
            <person name="Nakayama K."/>
        </authorList>
    </citation>
    <scope>NUCLEOTIDE SEQUENCE</scope>
</reference>
<dbReference type="EMBL" id="BKCJ010001765">
    <property type="protein sequence ID" value="GEU43856.1"/>
    <property type="molecule type" value="Genomic_DNA"/>
</dbReference>
<feature type="compositionally biased region" description="Low complexity" evidence="1">
    <location>
        <begin position="7"/>
        <end position="18"/>
    </location>
</feature>
<sequence length="167" mass="19646">MADQHEIPQQQQQQQENQEQQHQDRLDEELVPVDDQVRIGASNYMISLEKSQLNVIYKVFLAILKQYSFFNAFIRNTDAPEIYMQQFWHTVTYDLNTETYFFTLDDQIIEVNSELLHEALQITPKDSDHLFVKPPSKKAILSFINKLGYSERLTSISDMAINNLYQP</sequence>
<name>A0A6L2K3D4_TANCI</name>